<comment type="similarity">
    <text evidence="8 9">Belongs to the TRAP transporter small permease family.</text>
</comment>
<keyword evidence="7 9" id="KW-0472">Membrane</keyword>
<keyword evidence="6 9" id="KW-1133">Transmembrane helix</keyword>
<dbReference type="PANTHER" id="PTHR35011:SF10">
    <property type="entry name" value="TRAP TRANSPORTER SMALL PERMEASE PROTEIN"/>
    <property type="match status" value="1"/>
</dbReference>
<evidence type="ECO:0000256" key="7">
    <source>
        <dbReference type="ARBA" id="ARBA00023136"/>
    </source>
</evidence>
<evidence type="ECO:0000256" key="9">
    <source>
        <dbReference type="RuleBase" id="RU369079"/>
    </source>
</evidence>
<keyword evidence="4 9" id="KW-0997">Cell inner membrane</keyword>
<feature type="transmembrane region" description="Helical" evidence="9">
    <location>
        <begin position="51"/>
        <end position="69"/>
    </location>
</feature>
<evidence type="ECO:0000259" key="10">
    <source>
        <dbReference type="Pfam" id="PF04290"/>
    </source>
</evidence>
<dbReference type="InterPro" id="IPR055348">
    <property type="entry name" value="DctQ"/>
</dbReference>
<dbReference type="EMBL" id="CP046908">
    <property type="protein sequence ID" value="QGZ36100.1"/>
    <property type="molecule type" value="Genomic_DNA"/>
</dbReference>
<protein>
    <recommendedName>
        <fullName evidence="9">TRAP transporter small permease protein</fullName>
    </recommendedName>
</protein>
<name>A0A857CAP0_9HYPH</name>
<proteinExistence type="inferred from homology"/>
<evidence type="ECO:0000256" key="2">
    <source>
        <dbReference type="ARBA" id="ARBA00022448"/>
    </source>
</evidence>
<keyword evidence="2 9" id="KW-0813">Transport</keyword>
<dbReference type="PANTHER" id="PTHR35011">
    <property type="entry name" value="2,3-DIKETO-L-GULONATE TRAP TRANSPORTER SMALL PERMEASE PROTEIN YIAM"/>
    <property type="match status" value="1"/>
</dbReference>
<feature type="domain" description="Tripartite ATP-independent periplasmic transporters DctQ component" evidence="10">
    <location>
        <begin position="26"/>
        <end position="157"/>
    </location>
</feature>
<sequence>MIMLERALNQIAALLAGLAALALLAMMLHVTADVAGKYFLNAPIPGTAEVVASYYMISVVFLPLAWLEVKNGPIVVELFFDMANPVARRAMLLLGTLLSLAVYGLIAWLSWQPAVHAWEIGEIVEGAWKVVVWPTKFLLPLGLGLACLAQFTRLVLILSGRDVLPANDQPQHADPV</sequence>
<evidence type="ECO:0000256" key="6">
    <source>
        <dbReference type="ARBA" id="ARBA00022989"/>
    </source>
</evidence>
<evidence type="ECO:0000256" key="4">
    <source>
        <dbReference type="ARBA" id="ARBA00022519"/>
    </source>
</evidence>
<comment type="subunit">
    <text evidence="9">The complex comprises the extracytoplasmic solute receptor protein and the two transmembrane proteins.</text>
</comment>
<evidence type="ECO:0000256" key="8">
    <source>
        <dbReference type="ARBA" id="ARBA00038436"/>
    </source>
</evidence>
<comment type="subcellular location">
    <subcellularLocation>
        <location evidence="1 9">Cell inner membrane</location>
        <topology evidence="1 9">Multi-pass membrane protein</topology>
    </subcellularLocation>
</comment>
<organism evidence="11 12">
    <name type="scientific">Stappia indica</name>
    <dbReference type="NCBI Taxonomy" id="538381"/>
    <lineage>
        <taxon>Bacteria</taxon>
        <taxon>Pseudomonadati</taxon>
        <taxon>Pseudomonadota</taxon>
        <taxon>Alphaproteobacteria</taxon>
        <taxon>Hyphomicrobiales</taxon>
        <taxon>Stappiaceae</taxon>
        <taxon>Stappia</taxon>
    </lineage>
</organism>
<dbReference type="GO" id="GO:0015740">
    <property type="term" value="P:C4-dicarboxylate transport"/>
    <property type="evidence" value="ECO:0007669"/>
    <property type="project" value="TreeGrafter"/>
</dbReference>
<comment type="caution">
    <text evidence="9">Lacks conserved residue(s) required for the propagation of feature annotation.</text>
</comment>
<dbReference type="InterPro" id="IPR007387">
    <property type="entry name" value="TRAP_DctQ"/>
</dbReference>
<evidence type="ECO:0000313" key="12">
    <source>
        <dbReference type="Proteomes" id="UP000435648"/>
    </source>
</evidence>
<dbReference type="Proteomes" id="UP000435648">
    <property type="component" value="Chromosome"/>
</dbReference>
<evidence type="ECO:0000256" key="3">
    <source>
        <dbReference type="ARBA" id="ARBA00022475"/>
    </source>
</evidence>
<evidence type="ECO:0000256" key="1">
    <source>
        <dbReference type="ARBA" id="ARBA00004429"/>
    </source>
</evidence>
<keyword evidence="5 9" id="KW-0812">Transmembrane</keyword>
<dbReference type="OrthoDB" id="4250245at2"/>
<dbReference type="GO" id="GO:0022857">
    <property type="term" value="F:transmembrane transporter activity"/>
    <property type="evidence" value="ECO:0007669"/>
    <property type="project" value="UniProtKB-UniRule"/>
</dbReference>
<keyword evidence="3" id="KW-1003">Cell membrane</keyword>
<reference evidence="11 12" key="1">
    <citation type="submission" date="2019-12" db="EMBL/GenBank/DDBJ databases">
        <title>The genome of Stappia indica PHM037.</title>
        <authorList>
            <person name="Kacar D."/>
            <person name="Galan B."/>
            <person name="Canedo L."/>
            <person name="Rodriguez P."/>
            <person name="de la Calle F."/>
            <person name="Garcia J.L."/>
        </authorList>
    </citation>
    <scope>NUCLEOTIDE SEQUENCE [LARGE SCALE GENOMIC DNA]</scope>
    <source>
        <strain evidence="11 12">PHM037</strain>
    </source>
</reference>
<feature type="transmembrane region" description="Helical" evidence="9">
    <location>
        <begin position="131"/>
        <end position="151"/>
    </location>
</feature>
<dbReference type="GO" id="GO:0005886">
    <property type="term" value="C:plasma membrane"/>
    <property type="evidence" value="ECO:0007669"/>
    <property type="project" value="UniProtKB-SubCell"/>
</dbReference>
<feature type="transmembrane region" description="Helical" evidence="9">
    <location>
        <begin position="90"/>
        <end position="111"/>
    </location>
</feature>
<dbReference type="KEGG" id="siw:GH266_17365"/>
<comment type="function">
    <text evidence="9">Part of the tripartite ATP-independent periplasmic (TRAP) transport system.</text>
</comment>
<dbReference type="AlphaFoldDB" id="A0A857CAP0"/>
<gene>
    <name evidence="11" type="ORF">GH266_17365</name>
</gene>
<evidence type="ECO:0000256" key="5">
    <source>
        <dbReference type="ARBA" id="ARBA00022692"/>
    </source>
</evidence>
<accession>A0A857CAP0</accession>
<dbReference type="Pfam" id="PF04290">
    <property type="entry name" value="DctQ"/>
    <property type="match status" value="1"/>
</dbReference>
<evidence type="ECO:0000313" key="11">
    <source>
        <dbReference type="EMBL" id="QGZ36100.1"/>
    </source>
</evidence>